<dbReference type="VEuPathDB" id="MicrosporidiaDB:NBO_70g0007"/>
<dbReference type="Proteomes" id="UP000016927">
    <property type="component" value="Unassembled WGS sequence"/>
</dbReference>
<gene>
    <name evidence="2" type="ORF">NBO_70g0007</name>
</gene>
<reference evidence="2 3" key="1">
    <citation type="journal article" date="2013" name="BMC Genomics">
        <title>Comparative genomics of parasitic silkworm microsporidia reveal an association between genome expansion and host adaptation.</title>
        <authorList>
            <person name="Pan G."/>
            <person name="Xu J."/>
            <person name="Li T."/>
            <person name="Xia Q."/>
            <person name="Liu S.L."/>
            <person name="Zhang G."/>
            <person name="Li S."/>
            <person name="Li C."/>
            <person name="Liu H."/>
            <person name="Yang L."/>
            <person name="Liu T."/>
            <person name="Zhang X."/>
            <person name="Wu Z."/>
            <person name="Fan W."/>
            <person name="Dang X."/>
            <person name="Xiang H."/>
            <person name="Tao M."/>
            <person name="Li Y."/>
            <person name="Hu J."/>
            <person name="Li Z."/>
            <person name="Lin L."/>
            <person name="Luo J."/>
            <person name="Geng L."/>
            <person name="Wang L."/>
            <person name="Long M."/>
            <person name="Wan Y."/>
            <person name="He N."/>
            <person name="Zhang Z."/>
            <person name="Lu C."/>
            <person name="Keeling P.J."/>
            <person name="Wang J."/>
            <person name="Xiang Z."/>
            <person name="Zhou Z."/>
        </authorList>
    </citation>
    <scope>NUCLEOTIDE SEQUENCE [LARGE SCALE GENOMIC DNA]</scope>
    <source>
        <strain evidence="3">CQ1 / CVCC 102059</strain>
    </source>
</reference>
<organism evidence="2 3">
    <name type="scientific">Nosema bombycis (strain CQ1 / CVCC 102059)</name>
    <name type="common">Microsporidian parasite</name>
    <name type="synonym">Pebrine of silkworm</name>
    <dbReference type="NCBI Taxonomy" id="578461"/>
    <lineage>
        <taxon>Eukaryota</taxon>
        <taxon>Fungi</taxon>
        <taxon>Fungi incertae sedis</taxon>
        <taxon>Microsporidia</taxon>
        <taxon>Nosematidae</taxon>
        <taxon>Nosema</taxon>
    </lineage>
</organism>
<dbReference type="HOGENOM" id="CLU_1129350_0_0_1"/>
<evidence type="ECO:0000256" key="1">
    <source>
        <dbReference type="SAM" id="MobiDB-lite"/>
    </source>
</evidence>
<proteinExistence type="predicted"/>
<feature type="region of interest" description="Disordered" evidence="1">
    <location>
        <begin position="65"/>
        <end position="92"/>
    </location>
</feature>
<evidence type="ECO:0000313" key="3">
    <source>
        <dbReference type="Proteomes" id="UP000016927"/>
    </source>
</evidence>
<feature type="region of interest" description="Disordered" evidence="1">
    <location>
        <begin position="206"/>
        <end position="246"/>
    </location>
</feature>
<feature type="compositionally biased region" description="Polar residues" evidence="1">
    <location>
        <begin position="147"/>
        <end position="169"/>
    </location>
</feature>
<dbReference type="AlphaFoldDB" id="R0M686"/>
<protein>
    <submittedName>
        <fullName evidence="2">Uncharacterized protein</fullName>
    </submittedName>
</protein>
<feature type="region of interest" description="Disordered" evidence="1">
    <location>
        <begin position="147"/>
        <end position="190"/>
    </location>
</feature>
<keyword evidence="3" id="KW-1185">Reference proteome</keyword>
<sequence length="246" mass="27527">MAMRNNDNSRCNCEKIFSKETLNCCCDKTKKDCCCEARDYKCCLKISPATCCGDKECKCNNKKSETQCHDGTKNTNSDNKSSHESRSNTTSSYNIRRMEATLKCCCEINGNEICCCSKILDESCCCIVTGKDECCCDAHSKEDMNDKSQMSTQTRAIQKTSIHSDLSMRSTEKHSHQVPEAFSNKSKNEEDINAKSTQNLVYIESPSVQNLHDNEDGKIKNPSIAELKSLEPSTSINKKPMDDPTL</sequence>
<name>R0M686_NOSB1</name>
<dbReference type="EMBL" id="KB908978">
    <property type="protein sequence ID" value="EOB13499.1"/>
    <property type="molecule type" value="Genomic_DNA"/>
</dbReference>
<accession>R0M686</accession>
<evidence type="ECO:0000313" key="2">
    <source>
        <dbReference type="EMBL" id="EOB13499.1"/>
    </source>
</evidence>